<sequence length="110" mass="12370">MKRWLIAAALAAVCTSATAAELRIRNQSLWDIHYLYLSSTNDPNWGPDQLESDILEAGGTLRLHGVSCGNYDIKLIDEDSDVCEMRNVRLCGDKVWTITSEALLECQNRR</sequence>
<organism evidence="2 3">
    <name type="scientific">Arenimonas composti TR7-09 = DSM 18010</name>
    <dbReference type="NCBI Taxonomy" id="1121013"/>
    <lineage>
        <taxon>Bacteria</taxon>
        <taxon>Pseudomonadati</taxon>
        <taxon>Pseudomonadota</taxon>
        <taxon>Gammaproteobacteria</taxon>
        <taxon>Lysobacterales</taxon>
        <taxon>Lysobacteraceae</taxon>
        <taxon>Arenimonas</taxon>
    </lineage>
</organism>
<reference evidence="2 3" key="1">
    <citation type="submission" date="2013-09" db="EMBL/GenBank/DDBJ databases">
        <title>Genome sequencing of Arenimonas composti.</title>
        <authorList>
            <person name="Chen F."/>
            <person name="Wang G."/>
        </authorList>
    </citation>
    <scope>NUCLEOTIDE SEQUENCE [LARGE SCALE GENOMIC DNA]</scope>
    <source>
        <strain evidence="2 3">TR7-09</strain>
    </source>
</reference>
<accession>A0A091BC19</accession>
<dbReference type="OrthoDB" id="6898737at2"/>
<dbReference type="EMBL" id="AWXU01000038">
    <property type="protein sequence ID" value="KFN49301.1"/>
    <property type="molecule type" value="Genomic_DNA"/>
</dbReference>
<keyword evidence="3" id="KW-1185">Reference proteome</keyword>
<keyword evidence="1" id="KW-0732">Signal</keyword>
<gene>
    <name evidence="2" type="ORF">P873_11690</name>
</gene>
<dbReference type="RefSeq" id="WP_026817628.1">
    <property type="nucleotide sequence ID" value="NZ_AUFF01000013.1"/>
</dbReference>
<dbReference type="AlphaFoldDB" id="A0A091BC19"/>
<name>A0A091BC19_9GAMM</name>
<feature type="signal peptide" evidence="1">
    <location>
        <begin position="1"/>
        <end position="19"/>
    </location>
</feature>
<evidence type="ECO:0000256" key="1">
    <source>
        <dbReference type="SAM" id="SignalP"/>
    </source>
</evidence>
<evidence type="ECO:0000313" key="2">
    <source>
        <dbReference type="EMBL" id="KFN49301.1"/>
    </source>
</evidence>
<evidence type="ECO:0000313" key="3">
    <source>
        <dbReference type="Proteomes" id="UP000029391"/>
    </source>
</evidence>
<feature type="chain" id="PRO_5001871442" evidence="1">
    <location>
        <begin position="20"/>
        <end position="110"/>
    </location>
</feature>
<proteinExistence type="predicted"/>
<comment type="caution">
    <text evidence="2">The sequence shown here is derived from an EMBL/GenBank/DDBJ whole genome shotgun (WGS) entry which is preliminary data.</text>
</comment>
<protein>
    <submittedName>
        <fullName evidence="2">Uncharacterized protein</fullName>
    </submittedName>
</protein>
<dbReference type="Proteomes" id="UP000029391">
    <property type="component" value="Unassembled WGS sequence"/>
</dbReference>